<evidence type="ECO:0000256" key="17">
    <source>
        <dbReference type="RuleBase" id="RU000589"/>
    </source>
</evidence>
<protein>
    <recommendedName>
        <fullName evidence="5 17">Pectinesterase</fullName>
        <ecNumber evidence="5 17">3.1.1.11</ecNumber>
    </recommendedName>
</protein>
<keyword evidence="7" id="KW-0964">Secreted</keyword>
<dbReference type="InterPro" id="IPR035513">
    <property type="entry name" value="Invertase/methylesterase_inhib"/>
</dbReference>
<feature type="signal peptide" evidence="17">
    <location>
        <begin position="1"/>
        <end position="23"/>
    </location>
</feature>
<keyword evidence="6" id="KW-0134">Cell wall</keyword>
<dbReference type="Gene3D" id="1.20.140.40">
    <property type="entry name" value="Invertase/pectin methylesterase inhibitor family protein"/>
    <property type="match status" value="1"/>
</dbReference>
<dbReference type="STRING" id="3818.A0A445E5G0"/>
<dbReference type="InterPro" id="IPR006501">
    <property type="entry name" value="Pectinesterase_inhib_dom"/>
</dbReference>
<dbReference type="GO" id="GO:0042545">
    <property type="term" value="P:cell wall modification"/>
    <property type="evidence" value="ECO:0007669"/>
    <property type="project" value="UniProtKB-UniRule"/>
</dbReference>
<evidence type="ECO:0000256" key="15">
    <source>
        <dbReference type="ARBA" id="ARBA00057335"/>
    </source>
</evidence>
<dbReference type="GO" id="GO:0030599">
    <property type="term" value="F:pectinesterase activity"/>
    <property type="evidence" value="ECO:0007669"/>
    <property type="project" value="UniProtKB-UniRule"/>
</dbReference>
<dbReference type="Proteomes" id="UP000289738">
    <property type="component" value="Chromosome A02"/>
</dbReference>
<sequence length="563" mass="61689">MSKLLNLIILFLLPFFFASIASSDTPPSTPITPTNLCKSTPDPNYCKSVLPPTKNANVYYYGRFSVKSSISQATKFLSLVNKYLQRSNTLSVPAIRALQDCKTLGELNLDFLTSSFQTVNKTTRVLGSYQADDIQNLLSAILTNQQTCLDGLQEASSAWSVKNGLSVPLSNDTKLYSVSLALFTKGWVPKTKNKVGTSSVQVTRKQLGFKNGRMPPMQMSSQTRAIYESVSRRNLLEPVVGTQVKVNGIVTVSQDGTGNFTTINDALAVAPNKSSSTDGYFLIYVTAGIYDEIVSIDKKKTYLMMIGDGINKTIITGNQSVVDGWTTFNSATFAVVGQGFVGVNFTVRNTAGAVKHQAVALRNGADLSTFYSCSFEGYQDTLYAHSLRQFYRECDIYGTVDFIFGNAASVFQNCNIYPRLPMSGQFNAITAQGRTDPNQNTGISIHNCTIKPSDDLAANIGAAATYLGRPWKQYSRTVYMQTFIDSVVDSKGWKEWDGDFALSTLYYAEYDNNGPGSNTSNRVTWAGYHVINSTDASNFTVSNFLLGDDWLPQTGVTYTSSLI</sequence>
<feature type="active site" evidence="16">
    <location>
        <position position="401"/>
    </location>
</feature>
<keyword evidence="12" id="KW-0325">Glycoprotein</keyword>
<keyword evidence="9 17" id="KW-0378">Hydrolase</keyword>
<evidence type="ECO:0000259" key="18">
    <source>
        <dbReference type="SMART" id="SM00856"/>
    </source>
</evidence>
<keyword evidence="8 17" id="KW-0732">Signal</keyword>
<dbReference type="InterPro" id="IPR000070">
    <property type="entry name" value="Pectinesterase_cat"/>
</dbReference>
<keyword evidence="11" id="KW-1015">Disulfide bond</keyword>
<comment type="function">
    <text evidence="15">Acts in the modification of cell walls via demethylesterification of cell wall pectin.</text>
</comment>
<dbReference type="EMBL" id="SDMP01000002">
    <property type="protein sequence ID" value="RYR70680.1"/>
    <property type="molecule type" value="Genomic_DNA"/>
</dbReference>
<dbReference type="Pfam" id="PF04043">
    <property type="entry name" value="PMEI"/>
    <property type="match status" value="1"/>
</dbReference>
<dbReference type="SMR" id="A0A445E5G0"/>
<dbReference type="InterPro" id="IPR012334">
    <property type="entry name" value="Pectin_lyas_fold"/>
</dbReference>
<dbReference type="OrthoDB" id="2019149at2759"/>
<dbReference type="UniPathway" id="UPA00545">
    <property type="reaction ID" value="UER00823"/>
</dbReference>
<evidence type="ECO:0000256" key="5">
    <source>
        <dbReference type="ARBA" id="ARBA00013229"/>
    </source>
</evidence>
<keyword evidence="13" id="KW-0961">Cell wall biogenesis/degradation</keyword>
<evidence type="ECO:0000313" key="20">
    <source>
        <dbReference type="Proteomes" id="UP000289738"/>
    </source>
</evidence>
<dbReference type="SUPFAM" id="SSF101148">
    <property type="entry name" value="Plant invertase/pectin methylesterase inhibitor"/>
    <property type="match status" value="1"/>
</dbReference>
<evidence type="ECO:0000256" key="4">
    <source>
        <dbReference type="ARBA" id="ARBA00007786"/>
    </source>
</evidence>
<comment type="catalytic activity">
    <reaction evidence="14 17">
        <text>[(1-&gt;4)-alpha-D-galacturonosyl methyl ester](n) + n H2O = [(1-&gt;4)-alpha-D-galacturonosyl](n) + n methanol + n H(+)</text>
        <dbReference type="Rhea" id="RHEA:22380"/>
        <dbReference type="Rhea" id="RHEA-COMP:14570"/>
        <dbReference type="Rhea" id="RHEA-COMP:14573"/>
        <dbReference type="ChEBI" id="CHEBI:15377"/>
        <dbReference type="ChEBI" id="CHEBI:15378"/>
        <dbReference type="ChEBI" id="CHEBI:17790"/>
        <dbReference type="ChEBI" id="CHEBI:140522"/>
        <dbReference type="ChEBI" id="CHEBI:140523"/>
        <dbReference type="EC" id="3.1.1.11"/>
    </reaction>
</comment>
<dbReference type="FunFam" id="1.20.140.40:FF:000004">
    <property type="entry name" value="Pectinesterase"/>
    <property type="match status" value="1"/>
</dbReference>
<evidence type="ECO:0000256" key="2">
    <source>
        <dbReference type="ARBA" id="ARBA00005184"/>
    </source>
</evidence>
<dbReference type="SMART" id="SM00856">
    <property type="entry name" value="PMEI"/>
    <property type="match status" value="1"/>
</dbReference>
<comment type="similarity">
    <text evidence="4">In the C-terminal section; belongs to the pectinesterase family.</text>
</comment>
<dbReference type="GO" id="GO:0045490">
    <property type="term" value="P:pectin catabolic process"/>
    <property type="evidence" value="ECO:0007669"/>
    <property type="project" value="UniProtKB-UniRule"/>
</dbReference>
<dbReference type="NCBIfam" id="TIGR01614">
    <property type="entry name" value="PME_inhib"/>
    <property type="match status" value="1"/>
</dbReference>
<feature type="chain" id="PRO_5018823736" description="Pectinesterase" evidence="17">
    <location>
        <begin position="24"/>
        <end position="563"/>
    </location>
</feature>
<dbReference type="GO" id="GO:0004857">
    <property type="term" value="F:enzyme inhibitor activity"/>
    <property type="evidence" value="ECO:0007669"/>
    <property type="project" value="InterPro"/>
</dbReference>
<dbReference type="AlphaFoldDB" id="A0A445E5G0"/>
<dbReference type="Gramene" id="arahy.Tifrunner.gnm2.ann2.Ah02g369700.1">
    <property type="protein sequence ID" value="arahy.Tifrunner.gnm2.ann2.Ah02g369700.1-CDS"/>
    <property type="gene ID" value="arahy.Tifrunner.gnm2.ann2.Ah02g369700"/>
</dbReference>
<evidence type="ECO:0000256" key="7">
    <source>
        <dbReference type="ARBA" id="ARBA00022525"/>
    </source>
</evidence>
<evidence type="ECO:0000313" key="19">
    <source>
        <dbReference type="EMBL" id="RYR70680.1"/>
    </source>
</evidence>
<comment type="caution">
    <text evidence="19">The sequence shown here is derived from an EMBL/GenBank/DDBJ whole genome shotgun (WGS) entry which is preliminary data.</text>
</comment>
<dbReference type="Gene3D" id="2.160.20.10">
    <property type="entry name" value="Single-stranded right-handed beta-helix, Pectin lyase-like"/>
    <property type="match status" value="1"/>
</dbReference>
<keyword evidence="10 17" id="KW-0063">Aspartyl esterase</keyword>
<evidence type="ECO:0000256" key="1">
    <source>
        <dbReference type="ARBA" id="ARBA00004191"/>
    </source>
</evidence>
<comment type="similarity">
    <text evidence="3">In the N-terminal section; belongs to the PMEI family.</text>
</comment>
<feature type="domain" description="Pectinesterase inhibitor" evidence="18">
    <location>
        <begin position="28"/>
        <end position="182"/>
    </location>
</feature>
<evidence type="ECO:0000256" key="12">
    <source>
        <dbReference type="ARBA" id="ARBA00023180"/>
    </source>
</evidence>
<accession>A0A445E5G0</accession>
<name>A0A445E5G0_ARAHY</name>
<proteinExistence type="inferred from homology"/>
<dbReference type="CDD" id="cd15798">
    <property type="entry name" value="PMEI-like_3"/>
    <property type="match status" value="1"/>
</dbReference>
<dbReference type="PROSITE" id="PS00503">
    <property type="entry name" value="PECTINESTERASE_2"/>
    <property type="match status" value="1"/>
</dbReference>
<dbReference type="FunFam" id="2.160.20.10:FF:000001">
    <property type="entry name" value="Pectinesterase"/>
    <property type="match status" value="1"/>
</dbReference>
<evidence type="ECO:0000256" key="13">
    <source>
        <dbReference type="ARBA" id="ARBA00023316"/>
    </source>
</evidence>
<evidence type="ECO:0000256" key="3">
    <source>
        <dbReference type="ARBA" id="ARBA00006027"/>
    </source>
</evidence>
<evidence type="ECO:0000256" key="8">
    <source>
        <dbReference type="ARBA" id="ARBA00022729"/>
    </source>
</evidence>
<gene>
    <name evidence="19" type="ORF">Ahy_A02g005006</name>
</gene>
<evidence type="ECO:0000256" key="11">
    <source>
        <dbReference type="ARBA" id="ARBA00023157"/>
    </source>
</evidence>
<dbReference type="InterPro" id="IPR011050">
    <property type="entry name" value="Pectin_lyase_fold/virulence"/>
</dbReference>
<dbReference type="SUPFAM" id="SSF51126">
    <property type="entry name" value="Pectin lyase-like"/>
    <property type="match status" value="1"/>
</dbReference>
<keyword evidence="20" id="KW-1185">Reference proteome</keyword>
<dbReference type="EC" id="3.1.1.11" evidence="5 17"/>
<organism evidence="19 20">
    <name type="scientific">Arachis hypogaea</name>
    <name type="common">Peanut</name>
    <dbReference type="NCBI Taxonomy" id="3818"/>
    <lineage>
        <taxon>Eukaryota</taxon>
        <taxon>Viridiplantae</taxon>
        <taxon>Streptophyta</taxon>
        <taxon>Embryophyta</taxon>
        <taxon>Tracheophyta</taxon>
        <taxon>Spermatophyta</taxon>
        <taxon>Magnoliopsida</taxon>
        <taxon>eudicotyledons</taxon>
        <taxon>Gunneridae</taxon>
        <taxon>Pentapetalae</taxon>
        <taxon>rosids</taxon>
        <taxon>fabids</taxon>
        <taxon>Fabales</taxon>
        <taxon>Fabaceae</taxon>
        <taxon>Papilionoideae</taxon>
        <taxon>50 kb inversion clade</taxon>
        <taxon>dalbergioids sensu lato</taxon>
        <taxon>Dalbergieae</taxon>
        <taxon>Pterocarpus clade</taxon>
        <taxon>Arachis</taxon>
    </lineage>
</organism>
<evidence type="ECO:0000256" key="16">
    <source>
        <dbReference type="PROSITE-ProRule" id="PRU10040"/>
    </source>
</evidence>
<comment type="subcellular location">
    <subcellularLocation>
        <location evidence="1">Secreted</location>
        <location evidence="1">Cell wall</location>
    </subcellularLocation>
</comment>
<evidence type="ECO:0000256" key="14">
    <source>
        <dbReference type="ARBA" id="ARBA00047928"/>
    </source>
</evidence>
<evidence type="ECO:0000256" key="6">
    <source>
        <dbReference type="ARBA" id="ARBA00022512"/>
    </source>
</evidence>
<evidence type="ECO:0000256" key="9">
    <source>
        <dbReference type="ARBA" id="ARBA00022801"/>
    </source>
</evidence>
<evidence type="ECO:0000256" key="10">
    <source>
        <dbReference type="ARBA" id="ARBA00023085"/>
    </source>
</evidence>
<reference evidence="19 20" key="1">
    <citation type="submission" date="2019-01" db="EMBL/GenBank/DDBJ databases">
        <title>Sequencing of cultivated peanut Arachis hypogaea provides insights into genome evolution and oil improvement.</title>
        <authorList>
            <person name="Chen X."/>
        </authorList>
    </citation>
    <scope>NUCLEOTIDE SEQUENCE [LARGE SCALE GENOMIC DNA]</scope>
    <source>
        <strain evidence="20">cv. Fuhuasheng</strain>
        <tissue evidence="19">Leaves</tissue>
    </source>
</reference>
<dbReference type="InterPro" id="IPR033131">
    <property type="entry name" value="Pectinesterase_Asp_AS"/>
</dbReference>
<dbReference type="Pfam" id="PF01095">
    <property type="entry name" value="Pectinesterase"/>
    <property type="match status" value="1"/>
</dbReference>
<comment type="pathway">
    <text evidence="2 17">Glycan metabolism; pectin degradation; 2-dehydro-3-deoxy-D-gluconate from pectin: step 1/5.</text>
</comment>
<dbReference type="PANTHER" id="PTHR31707">
    <property type="entry name" value="PECTINESTERASE"/>
    <property type="match status" value="1"/>
</dbReference>